<organism evidence="1">
    <name type="scientific">Medicago truncatula</name>
    <name type="common">Barrel medic</name>
    <name type="synonym">Medicago tribuloides</name>
    <dbReference type="NCBI Taxonomy" id="3880"/>
    <lineage>
        <taxon>Eukaryota</taxon>
        <taxon>Viridiplantae</taxon>
        <taxon>Streptophyta</taxon>
        <taxon>Embryophyta</taxon>
        <taxon>Tracheophyta</taxon>
        <taxon>Spermatophyta</taxon>
        <taxon>Magnoliopsida</taxon>
        <taxon>eudicotyledons</taxon>
        <taxon>Gunneridae</taxon>
        <taxon>Pentapetalae</taxon>
        <taxon>rosids</taxon>
        <taxon>fabids</taxon>
        <taxon>Fabales</taxon>
        <taxon>Fabaceae</taxon>
        <taxon>Papilionoideae</taxon>
        <taxon>50 kb inversion clade</taxon>
        <taxon>NPAAA clade</taxon>
        <taxon>Hologalegina</taxon>
        <taxon>IRL clade</taxon>
        <taxon>Trifolieae</taxon>
        <taxon>Medicago</taxon>
    </lineage>
</organism>
<accession>A2Q5D1</accession>
<name>A2Q5D1_MEDTR</name>
<protein>
    <submittedName>
        <fullName evidence="1">Cyclin-like F-box</fullName>
    </submittedName>
</protein>
<keyword evidence="1" id="KW-0195">Cyclin</keyword>
<evidence type="ECO:0000313" key="1">
    <source>
        <dbReference type="EMBL" id="ABN08831.1"/>
    </source>
</evidence>
<dbReference type="SUPFAM" id="SSF81383">
    <property type="entry name" value="F-box domain"/>
    <property type="match status" value="1"/>
</dbReference>
<dbReference type="InterPro" id="IPR036047">
    <property type="entry name" value="F-box-like_dom_sf"/>
</dbReference>
<reference evidence="1" key="2">
    <citation type="submission" date="2007-03" db="EMBL/GenBank/DDBJ databases">
        <authorList>
            <consortium name="The International Medicago Genome Annotation Group"/>
        </authorList>
    </citation>
    <scope>NUCLEOTIDE SEQUENCE</scope>
</reference>
<proteinExistence type="predicted"/>
<gene>
    <name evidence="1" type="ORF">MtrDRAFT_AC160924g6v1</name>
</gene>
<reference evidence="1" key="1">
    <citation type="submission" date="2005-05" db="EMBL/GenBank/DDBJ databases">
        <authorList>
            <person name="Town C.D."/>
        </authorList>
    </citation>
    <scope>NUCLEOTIDE SEQUENCE</scope>
</reference>
<sequence>MVDRISILPNDLLCHILSFLQIRQTPLCYSLSALRIAYVRFCRFVDTLKTFRLKCVSRTPIQNMWLEAAKCRRVEELQDMKISICSNVMPSEKSLIVEELSSCSCPKRCKLSFEHKYCY</sequence>
<dbReference type="AlphaFoldDB" id="A2Q5D1"/>
<dbReference type="EMBL" id="AC160924">
    <property type="protein sequence ID" value="ABN08831.1"/>
    <property type="molecule type" value="Genomic_DNA"/>
</dbReference>